<name>A0A124IBP4_9ACTN</name>
<dbReference type="OrthoDB" id="5419957at2"/>
<gene>
    <name evidence="1" type="ORF">AQJ91_48295</name>
</gene>
<evidence type="ECO:0000313" key="2">
    <source>
        <dbReference type="Proteomes" id="UP000053260"/>
    </source>
</evidence>
<dbReference type="AlphaFoldDB" id="A0A124IBP4"/>
<reference evidence="1 2" key="1">
    <citation type="submission" date="2015-10" db="EMBL/GenBank/DDBJ databases">
        <title>Draft genome sequence of Streptomyces sp. RV15, isolated from a marine sponge.</title>
        <authorList>
            <person name="Ruckert C."/>
            <person name="Abdelmohsen U.R."/>
            <person name="Winkler A."/>
            <person name="Hentschel U."/>
            <person name="Kalinowski J."/>
            <person name="Kampfer P."/>
            <person name="Glaeser S."/>
        </authorList>
    </citation>
    <scope>NUCLEOTIDE SEQUENCE [LARGE SCALE GENOMIC DNA]</scope>
    <source>
        <strain evidence="1 2">RV15</strain>
    </source>
</reference>
<sequence>MAASGRRAGRHPRARVTLTGMPVPSRVLKEEVDDTIDHHAATLGHWPALAEVEVRWRGSFGYLTALIAQDGPDERVPLCRIEYLGDHDEWGFAIHDAATDAYTPALLHTGAPTGRPTDAFDTAALVHLADYTA</sequence>
<protein>
    <submittedName>
        <fullName evidence="1">Uncharacterized protein</fullName>
    </submittedName>
</protein>
<comment type="caution">
    <text evidence="1">The sequence shown here is derived from an EMBL/GenBank/DDBJ whole genome shotgun (WGS) entry which is preliminary data.</text>
</comment>
<proteinExistence type="predicted"/>
<organism evidence="1 2">
    <name type="scientific">Streptomyces dysideae</name>
    <dbReference type="NCBI Taxonomy" id="909626"/>
    <lineage>
        <taxon>Bacteria</taxon>
        <taxon>Bacillati</taxon>
        <taxon>Actinomycetota</taxon>
        <taxon>Actinomycetes</taxon>
        <taxon>Kitasatosporales</taxon>
        <taxon>Streptomycetaceae</taxon>
        <taxon>Streptomyces</taxon>
    </lineage>
</organism>
<evidence type="ECO:0000313" key="1">
    <source>
        <dbReference type="EMBL" id="KUO09486.1"/>
    </source>
</evidence>
<keyword evidence="2" id="KW-1185">Reference proteome</keyword>
<dbReference type="Proteomes" id="UP000053260">
    <property type="component" value="Unassembled WGS sequence"/>
</dbReference>
<dbReference type="EMBL" id="LMXB01000213">
    <property type="protein sequence ID" value="KUO09486.1"/>
    <property type="molecule type" value="Genomic_DNA"/>
</dbReference>
<accession>A0A124IBP4</accession>